<proteinExistence type="predicted"/>
<keyword evidence="1" id="KW-1133">Transmembrane helix</keyword>
<dbReference type="EMBL" id="KU736877">
    <property type="protein sequence ID" value="AMP42413.1"/>
    <property type="molecule type" value="Genomic_DNA"/>
</dbReference>
<keyword evidence="1" id="KW-0472">Membrane</keyword>
<reference evidence="2" key="1">
    <citation type="journal article" date="2016" name="Appl. Environ. Microbiol.">
        <title>Diversity of the Tetracycline Mobilome within a Chinese Pig Manure Sample.</title>
        <authorList>
            <person name="Leclercq S.O."/>
            <person name="Wang C."/>
            <person name="Zhu Y."/>
            <person name="Wu H."/>
            <person name="Du X."/>
            <person name="Liu Z."/>
            <person name="Feng J."/>
        </authorList>
    </citation>
    <scope>NUCLEOTIDE SEQUENCE</scope>
</reference>
<name>A0A142BWC5_9BACT</name>
<dbReference type="AlphaFoldDB" id="A0A142BWC5"/>
<evidence type="ECO:0000313" key="2">
    <source>
        <dbReference type="EMBL" id="AMP42413.1"/>
    </source>
</evidence>
<keyword evidence="1" id="KW-0812">Transmembrane</keyword>
<feature type="transmembrane region" description="Helical" evidence="1">
    <location>
        <begin position="269"/>
        <end position="295"/>
    </location>
</feature>
<reference evidence="2" key="2">
    <citation type="submission" date="2016-02" db="EMBL/GenBank/DDBJ databases">
        <authorList>
            <person name="Wen L."/>
            <person name="He K."/>
            <person name="Yang H."/>
        </authorList>
    </citation>
    <scope>NUCLEOTIDE SEQUENCE</scope>
</reference>
<organism evidence="2">
    <name type="scientific">uncultured bacterium IN-12</name>
    <dbReference type="NCBI Taxonomy" id="1805590"/>
    <lineage>
        <taxon>Bacteria</taxon>
        <taxon>environmental samples</taxon>
    </lineage>
</organism>
<evidence type="ECO:0000256" key="1">
    <source>
        <dbReference type="SAM" id="Phobius"/>
    </source>
</evidence>
<sequence length="306" mass="33192">MSPETYTQAILAALEQEDVELANSLFELAQQQAVRLSNQSQLELKLAQANSWWAATQRTSSELWRGFWLGEVHSANSLAASTVSDFLLIGDVRDLGRELANWPDSDQLVLGLSAAGIGLSVGTVVSGGSSAIAAAGASSIKAAKKAGKLNKKLMQQLTRMGENSINPAAVQAIKQQWQQLKLTQLNAASFKELKAPLGQLVQPQVVKHFKKVSNNIGTISTHTGLRGMLETLNKAESVAQVSRLAKISKNFKQGYVGALKLLPRLGKKLAWLSGVMLELVASLLNALLWSVLLLWNMFKLGRHVFR</sequence>
<accession>A0A142BWC5</accession>
<protein>
    <submittedName>
        <fullName evidence="2">Uncharacterized protein</fullName>
    </submittedName>
</protein>